<name>A0A562TRT8_9SPHI</name>
<feature type="coiled-coil region" evidence="4">
    <location>
        <begin position="118"/>
        <end position="145"/>
    </location>
</feature>
<dbReference type="Proteomes" id="UP000317010">
    <property type="component" value="Unassembled WGS sequence"/>
</dbReference>
<dbReference type="InterPro" id="IPR009003">
    <property type="entry name" value="Peptidase_S1_PA"/>
</dbReference>
<dbReference type="PANTHER" id="PTHR43343">
    <property type="entry name" value="PEPTIDASE S12"/>
    <property type="match status" value="1"/>
</dbReference>
<evidence type="ECO:0000256" key="2">
    <source>
        <dbReference type="ARBA" id="ARBA00022670"/>
    </source>
</evidence>
<keyword evidence="5" id="KW-0472">Membrane</keyword>
<keyword evidence="3" id="KW-0378">Hydrolase</keyword>
<evidence type="ECO:0000256" key="1">
    <source>
        <dbReference type="ARBA" id="ARBA00010541"/>
    </source>
</evidence>
<dbReference type="Pfam" id="PF13365">
    <property type="entry name" value="Trypsin_2"/>
    <property type="match status" value="1"/>
</dbReference>
<evidence type="ECO:0000256" key="5">
    <source>
        <dbReference type="SAM" id="Phobius"/>
    </source>
</evidence>
<dbReference type="Gene3D" id="2.40.10.10">
    <property type="entry name" value="Trypsin-like serine proteases"/>
    <property type="match status" value="2"/>
</dbReference>
<dbReference type="GO" id="GO:0004252">
    <property type="term" value="F:serine-type endopeptidase activity"/>
    <property type="evidence" value="ECO:0007669"/>
    <property type="project" value="InterPro"/>
</dbReference>
<evidence type="ECO:0000256" key="4">
    <source>
        <dbReference type="SAM" id="Coils"/>
    </source>
</evidence>
<dbReference type="InterPro" id="IPR051201">
    <property type="entry name" value="Chloro_Bact_Ser_Proteases"/>
</dbReference>
<proteinExistence type="inferred from homology"/>
<dbReference type="InterPro" id="IPR001940">
    <property type="entry name" value="Peptidase_S1C"/>
</dbReference>
<dbReference type="RefSeq" id="WP_144915417.1">
    <property type="nucleotide sequence ID" value="NZ_VLLI01000013.1"/>
</dbReference>
<keyword evidence="5" id="KW-1133">Transmembrane helix</keyword>
<dbReference type="GO" id="GO:0006508">
    <property type="term" value="P:proteolysis"/>
    <property type="evidence" value="ECO:0007669"/>
    <property type="project" value="UniProtKB-KW"/>
</dbReference>
<comment type="caution">
    <text evidence="6">The sequence shown here is derived from an EMBL/GenBank/DDBJ whole genome shotgun (WGS) entry which is preliminary data.</text>
</comment>
<gene>
    <name evidence="6" type="ORF">JN11_04055</name>
</gene>
<evidence type="ECO:0000313" key="7">
    <source>
        <dbReference type="Proteomes" id="UP000317010"/>
    </source>
</evidence>
<evidence type="ECO:0000256" key="3">
    <source>
        <dbReference type="ARBA" id="ARBA00022801"/>
    </source>
</evidence>
<sequence>MSDNQLLEQIERYLNGEMTKDERARFEILRNEDTNLNKKVAEHRHFVNLIKQYGERLELEKRLNALHSEIDVHSLEEELIIHPSWIVSMWRNHHSKISVAASIAIFAVLCTLFFTGYLNNKELNYAQLKGDIANTKKSINALQSKVNGLNHAGKGSVNPGNFRGTGFAISSNGYIVTDYHVVKDADSVYVQSFDGKSYRTKVIYSEPGDDIAVLQITDPSFKTFGAIPYAFKKADTDIGENVFTIGYPRDVIVLGPGFLTASTGFRGDTTQYQVSTPVDFGNSGGPLLDSKGNVIGIINAKETHVEGAAFAVKSSYLLKTIQDIPDSLKSDLNINSKNVLAGLNRVQQIKKMQNYVFMVKVYNQ</sequence>
<keyword evidence="7" id="KW-1185">Reference proteome</keyword>
<keyword evidence="4" id="KW-0175">Coiled coil</keyword>
<dbReference type="AlphaFoldDB" id="A0A562TRT8"/>
<organism evidence="6 7">
    <name type="scientific">Mucilaginibacter frigoritolerans</name>
    <dbReference type="NCBI Taxonomy" id="652788"/>
    <lineage>
        <taxon>Bacteria</taxon>
        <taxon>Pseudomonadati</taxon>
        <taxon>Bacteroidota</taxon>
        <taxon>Sphingobacteriia</taxon>
        <taxon>Sphingobacteriales</taxon>
        <taxon>Sphingobacteriaceae</taxon>
        <taxon>Mucilaginibacter</taxon>
    </lineage>
</organism>
<accession>A0A562TRT8</accession>
<keyword evidence="5" id="KW-0812">Transmembrane</keyword>
<feature type="transmembrane region" description="Helical" evidence="5">
    <location>
        <begin position="97"/>
        <end position="118"/>
    </location>
</feature>
<dbReference type="EMBL" id="VLLI01000013">
    <property type="protein sequence ID" value="TWI96321.1"/>
    <property type="molecule type" value="Genomic_DNA"/>
</dbReference>
<evidence type="ECO:0000313" key="6">
    <source>
        <dbReference type="EMBL" id="TWI96321.1"/>
    </source>
</evidence>
<dbReference type="PRINTS" id="PR00834">
    <property type="entry name" value="PROTEASES2C"/>
</dbReference>
<dbReference type="SUPFAM" id="SSF50494">
    <property type="entry name" value="Trypsin-like serine proteases"/>
    <property type="match status" value="1"/>
</dbReference>
<keyword evidence="2" id="KW-0645">Protease</keyword>
<reference evidence="6 7" key="1">
    <citation type="submission" date="2019-07" db="EMBL/GenBank/DDBJ databases">
        <title>Genomic Encyclopedia of Archaeal and Bacterial Type Strains, Phase II (KMG-II): from individual species to whole genera.</title>
        <authorList>
            <person name="Goeker M."/>
        </authorList>
    </citation>
    <scope>NUCLEOTIDE SEQUENCE [LARGE SCALE GENOMIC DNA]</scope>
    <source>
        <strain evidence="6 7">ATCC BAA-1854</strain>
    </source>
</reference>
<comment type="similarity">
    <text evidence="1">Belongs to the peptidase S1C family.</text>
</comment>
<dbReference type="InterPro" id="IPR043504">
    <property type="entry name" value="Peptidase_S1_PA_chymotrypsin"/>
</dbReference>
<dbReference type="PANTHER" id="PTHR43343:SF3">
    <property type="entry name" value="PROTEASE DO-LIKE 8, CHLOROPLASTIC"/>
    <property type="match status" value="1"/>
</dbReference>
<protein>
    <submittedName>
        <fullName evidence="6">Trypsin-like peptidase</fullName>
    </submittedName>
</protein>
<dbReference type="OrthoDB" id="9766361at2"/>